<protein>
    <submittedName>
        <fullName evidence="1">Uncharacterized protein</fullName>
    </submittedName>
</protein>
<dbReference type="EMBL" id="HBIP01020495">
    <property type="protein sequence ID" value="CAE0497112.1"/>
    <property type="molecule type" value="Transcribed_RNA"/>
</dbReference>
<accession>A0A7S3QYA5</accession>
<proteinExistence type="predicted"/>
<name>A0A7S3QYA5_DUNTE</name>
<evidence type="ECO:0000313" key="1">
    <source>
        <dbReference type="EMBL" id="CAE0497112.1"/>
    </source>
</evidence>
<dbReference type="AlphaFoldDB" id="A0A7S3QYA5"/>
<reference evidence="1" key="1">
    <citation type="submission" date="2021-01" db="EMBL/GenBank/DDBJ databases">
        <authorList>
            <person name="Corre E."/>
            <person name="Pelletier E."/>
            <person name="Niang G."/>
            <person name="Scheremetjew M."/>
            <person name="Finn R."/>
            <person name="Kale V."/>
            <person name="Holt S."/>
            <person name="Cochrane G."/>
            <person name="Meng A."/>
            <person name="Brown T."/>
            <person name="Cohen L."/>
        </authorList>
    </citation>
    <scope>NUCLEOTIDE SEQUENCE</scope>
    <source>
        <strain evidence="1">CCMP1320</strain>
    </source>
</reference>
<organism evidence="1">
    <name type="scientific">Dunaliella tertiolecta</name>
    <name type="common">Green alga</name>
    <dbReference type="NCBI Taxonomy" id="3047"/>
    <lineage>
        <taxon>Eukaryota</taxon>
        <taxon>Viridiplantae</taxon>
        <taxon>Chlorophyta</taxon>
        <taxon>core chlorophytes</taxon>
        <taxon>Chlorophyceae</taxon>
        <taxon>CS clade</taxon>
        <taxon>Chlamydomonadales</taxon>
        <taxon>Dunaliellaceae</taxon>
        <taxon>Dunaliella</taxon>
    </lineage>
</organism>
<sequence length="223" mass="24154">MSSSKCQPNTSTTPAFTHPVASPGTALLLLSNFDPQRMVEHEQPHLGTSSPLRACIPHTLLLIFLCICMPPSPLPRERMDSSRPSPHLPVHLHASFATPTRAHASLTPFSPSSCASACLLRHSHASAWTPHTLLLIILCTYMPPSSLPTHDHRRHPNRRASTNIRRASFSQMRPAMLPSINVCAQCALHTCDTHANASPLPARPHWNGGLQHALAACGTVATP</sequence>
<gene>
    <name evidence="1" type="ORF">DTER00134_LOCUS12185</name>
</gene>